<evidence type="ECO:0000256" key="7">
    <source>
        <dbReference type="ARBA" id="ARBA00022475"/>
    </source>
</evidence>
<keyword evidence="12 15" id="KW-1133">Transmembrane helix</keyword>
<keyword evidence="7 15" id="KW-1003">Cell membrane</keyword>
<dbReference type="Proteomes" id="UP000243063">
    <property type="component" value="Chromosome I"/>
</dbReference>
<evidence type="ECO:0000256" key="8">
    <source>
        <dbReference type="ARBA" id="ARBA00022519"/>
    </source>
</evidence>
<evidence type="ECO:0000256" key="4">
    <source>
        <dbReference type="ARBA" id="ARBA00010714"/>
    </source>
</evidence>
<protein>
    <recommendedName>
        <fullName evidence="6 15">Cyclic di-GMP-binding protein</fullName>
    </recommendedName>
    <alternativeName>
        <fullName evidence="14 15">Cellulose synthase regulatory subunit</fullName>
    </alternativeName>
</protein>
<dbReference type="GO" id="GO:0006011">
    <property type="term" value="P:UDP-alpha-D-glucose metabolic process"/>
    <property type="evidence" value="ECO:0007669"/>
    <property type="project" value="InterPro"/>
</dbReference>
<dbReference type="STRING" id="1245526.SAMN05216580_0575"/>
<keyword evidence="15" id="KW-0732">Signal</keyword>
<evidence type="ECO:0000256" key="5">
    <source>
        <dbReference type="ARBA" id="ARBA00011437"/>
    </source>
</evidence>
<evidence type="ECO:0000256" key="6">
    <source>
        <dbReference type="ARBA" id="ARBA00021844"/>
    </source>
</evidence>
<dbReference type="Gene3D" id="2.60.120.260">
    <property type="entry name" value="Galactose-binding domain-like"/>
    <property type="match status" value="2"/>
</dbReference>
<keyword evidence="10 15" id="KW-0812">Transmembrane</keyword>
<evidence type="ECO:0000256" key="9">
    <source>
        <dbReference type="ARBA" id="ARBA00022636"/>
    </source>
</evidence>
<dbReference type="UniPathway" id="UPA00694"/>
<comment type="similarity">
    <text evidence="4 15">Belongs to the AcsB/BcsB family.</text>
</comment>
<dbReference type="GO" id="GO:0030244">
    <property type="term" value="P:cellulose biosynthetic process"/>
    <property type="evidence" value="ECO:0007669"/>
    <property type="project" value="UniProtKB-KW"/>
</dbReference>
<feature type="signal peptide" evidence="15">
    <location>
        <begin position="1"/>
        <end position="22"/>
    </location>
</feature>
<reference evidence="17" key="1">
    <citation type="submission" date="2016-10" db="EMBL/GenBank/DDBJ databases">
        <authorList>
            <person name="Varghese N."/>
            <person name="Submissions S."/>
        </authorList>
    </citation>
    <scope>NUCLEOTIDE SEQUENCE [LARGE SCALE GENOMIC DNA]</scope>
    <source>
        <strain evidence="17">CCTCC 2012022</strain>
    </source>
</reference>
<name>A0A1H2EFZ9_9GAMM</name>
<evidence type="ECO:0000313" key="16">
    <source>
        <dbReference type="EMBL" id="SDT94056.1"/>
    </source>
</evidence>
<comment type="subunit">
    <text evidence="5 15">Tightly associated with the cellulose synthase catalytic subunit.</text>
</comment>
<comment type="function">
    <text evidence="1 15">Binds the cellulose synthase activator, bis-(3'-5') cyclic diguanylic acid (c-di-GMP).</text>
</comment>
<evidence type="ECO:0000256" key="1">
    <source>
        <dbReference type="ARBA" id="ARBA00002057"/>
    </source>
</evidence>
<feature type="chain" id="PRO_5015213179" description="Cyclic di-GMP-binding protein" evidence="15">
    <location>
        <begin position="23"/>
        <end position="766"/>
    </location>
</feature>
<evidence type="ECO:0000256" key="13">
    <source>
        <dbReference type="ARBA" id="ARBA00023136"/>
    </source>
</evidence>
<keyword evidence="11 15" id="KW-0135">Cellulose biosynthesis</keyword>
<dbReference type="RefSeq" id="WP_090211972.1">
    <property type="nucleotide sequence ID" value="NZ_LT629780.1"/>
</dbReference>
<evidence type="ECO:0000256" key="11">
    <source>
        <dbReference type="ARBA" id="ARBA00022916"/>
    </source>
</evidence>
<evidence type="ECO:0000256" key="3">
    <source>
        <dbReference type="ARBA" id="ARBA00005186"/>
    </source>
</evidence>
<keyword evidence="8 15" id="KW-0997">Cell inner membrane</keyword>
<dbReference type="InterPro" id="IPR003920">
    <property type="entry name" value="Cell_synth_B"/>
</dbReference>
<evidence type="ECO:0000256" key="2">
    <source>
        <dbReference type="ARBA" id="ARBA00004377"/>
    </source>
</evidence>
<organism evidence="16 17">
    <name type="scientific">Geopseudomonas guangdongensis</name>
    <dbReference type="NCBI Taxonomy" id="1245526"/>
    <lineage>
        <taxon>Bacteria</taxon>
        <taxon>Pseudomonadati</taxon>
        <taxon>Pseudomonadota</taxon>
        <taxon>Gammaproteobacteria</taxon>
        <taxon>Pseudomonadales</taxon>
        <taxon>Pseudomonadaceae</taxon>
        <taxon>Geopseudomonas</taxon>
    </lineage>
</organism>
<dbReference type="PRINTS" id="PR01440">
    <property type="entry name" value="CELLSNTHASEB"/>
</dbReference>
<evidence type="ECO:0000256" key="12">
    <source>
        <dbReference type="ARBA" id="ARBA00022989"/>
    </source>
</evidence>
<evidence type="ECO:0000256" key="10">
    <source>
        <dbReference type="ARBA" id="ARBA00022692"/>
    </source>
</evidence>
<keyword evidence="17" id="KW-1185">Reference proteome</keyword>
<dbReference type="OrthoDB" id="9806702at2"/>
<dbReference type="InterPro" id="IPR018513">
    <property type="entry name" value="Cell_synthase_bac"/>
</dbReference>
<dbReference type="PANTHER" id="PTHR39083">
    <property type="entry name" value="CYCLIC DI-GMP-BINDING PROTEIN"/>
    <property type="match status" value="1"/>
</dbReference>
<dbReference type="PANTHER" id="PTHR39083:SF1">
    <property type="entry name" value="CYCLIC DI-GMP-BINDING PROTEIN"/>
    <property type="match status" value="1"/>
</dbReference>
<comment type="pathway">
    <text evidence="3 15">Glycan metabolism; bacterial cellulose biosynthesis.</text>
</comment>
<gene>
    <name evidence="16" type="ORF">SAMN05216580_0575</name>
</gene>
<dbReference type="EMBL" id="LT629780">
    <property type="protein sequence ID" value="SDT94056.1"/>
    <property type="molecule type" value="Genomic_DNA"/>
</dbReference>
<dbReference type="NCBIfam" id="NF008323">
    <property type="entry name" value="PRK11114.1-1"/>
    <property type="match status" value="1"/>
</dbReference>
<evidence type="ECO:0000313" key="17">
    <source>
        <dbReference type="Proteomes" id="UP000243063"/>
    </source>
</evidence>
<comment type="subcellular location">
    <subcellularLocation>
        <location evidence="2">Cell inner membrane</location>
        <topology evidence="2">Single-pass membrane protein</topology>
    </subcellularLocation>
</comment>
<keyword evidence="9 15" id="KW-0973">c-di-GMP</keyword>
<dbReference type="GO" id="GO:0005886">
    <property type="term" value="C:plasma membrane"/>
    <property type="evidence" value="ECO:0007669"/>
    <property type="project" value="UniProtKB-SubCell"/>
</dbReference>
<accession>A0A1H2EFZ9</accession>
<evidence type="ECO:0000256" key="15">
    <source>
        <dbReference type="RuleBase" id="RU365021"/>
    </source>
</evidence>
<dbReference type="AlphaFoldDB" id="A0A1H2EFZ9"/>
<evidence type="ECO:0000256" key="14">
    <source>
        <dbReference type="ARBA" id="ARBA00033444"/>
    </source>
</evidence>
<feature type="transmembrane region" description="Helical" evidence="15">
    <location>
        <begin position="721"/>
        <end position="752"/>
    </location>
</feature>
<proteinExistence type="inferred from homology"/>
<keyword evidence="13 15" id="KW-0472">Membrane</keyword>
<sequence length="766" mass="82644">MSPSFKPWMAALALFAAAPAAATAPAGVPPAAPPAAVAEAPLAPSWSRSYSLSDLGRNSDVLLLGIRNSEQLELPLRRDRLVSAAELQLEYLPSPALQAHLSHLRVYLNDRLMGVLPAAPAQPEQAGQPLRQSLPLDARLFGDFNRIRLEFVGHYTDLCEDPAHSSLWLSLSQSSTIRLREQALLSHNDLAHFPAPFFDPRDTAPLQLSMVFAAAPTLGERQAAAVLASYFGSLGAWRGARFPVLFDRLPAVADDRPPPASVVFATNARRPAFLADRERFPAVNGPRVELLDHPDSPYAKLLLIQGRDEADLQRAVAALALGTPLLRGARVEIGELPALALRQPYDAPNWTPTDRPVRFAELMDYPQQLQVSGLRPAPVTLNINLPPDLFVWRNQGIPLRTHYRFSAPGNEDDSRLNILLNEQFIDSLALRGREQSRGLEELRLGLEGGEGGGQRDKLLLPALKVGANNRLSFEFNFASTLGSAQRDRCQTVLPVSVYGAIDEDSTLDLSGNHHYLAMPDLSAFAGSGFPFSRLADLSETRVLVPAEQGAQSLATLLEVFGALGAQIGYPAFGVRLLDAWPAGGDADADLLILDRLPEALLQRSDLALRLAAPFDRLLSGQPPAALRGAQPANAGTVPGAAVEIGASAPLAAVLGLQSPLHPQRSIVALLAHSDADHALLRDTLADPEQRAALRGSLALIRSSGVTSQVVGEPYYVGHLPWWLLLWFHLSAYPLLLAALSAGCVLLGAFLAWRLLRAVGRRRLGEE</sequence>
<dbReference type="Pfam" id="PF03170">
    <property type="entry name" value="BcsB"/>
    <property type="match status" value="1"/>
</dbReference>